<organism evidence="1 2">
    <name type="scientific">Geotoga petraea</name>
    <dbReference type="NCBI Taxonomy" id="28234"/>
    <lineage>
        <taxon>Bacteria</taxon>
        <taxon>Thermotogati</taxon>
        <taxon>Thermotogota</taxon>
        <taxon>Thermotogae</taxon>
        <taxon>Petrotogales</taxon>
        <taxon>Petrotogaceae</taxon>
        <taxon>Geotoga</taxon>
    </lineage>
</organism>
<dbReference type="AlphaFoldDB" id="A0A1G6LT46"/>
<dbReference type="RefSeq" id="WP_091403519.1">
    <property type="nucleotide sequence ID" value="NZ_FMYV01000004.1"/>
</dbReference>
<dbReference type="Proteomes" id="UP000199322">
    <property type="component" value="Unassembled WGS sequence"/>
</dbReference>
<reference evidence="1 2" key="1">
    <citation type="submission" date="2016-10" db="EMBL/GenBank/DDBJ databases">
        <authorList>
            <person name="de Groot N.N."/>
        </authorList>
    </citation>
    <scope>NUCLEOTIDE SEQUENCE [LARGE SCALE GENOMIC DNA]</scope>
    <source>
        <strain evidence="1 2">WG14</strain>
    </source>
</reference>
<dbReference type="STRING" id="28234.SAMN04488588_1139"/>
<name>A0A1G6LT46_9BACT</name>
<gene>
    <name evidence="1" type="ORF">SAMN04488588_1139</name>
</gene>
<evidence type="ECO:0000313" key="1">
    <source>
        <dbReference type="EMBL" id="SDC46468.1"/>
    </source>
</evidence>
<sequence>MYNELLDKIKNDLSVIKNNDILIFDKVTKGATKSDDDLNVASIFLANSNHGQLTSRRYETEPTINLVCIFNKKRDDLSQNELFLQRKYSDIEVIEDYFKQNFVLTNTEFSEDNNGLYVMITFKTSEVKAI</sequence>
<keyword evidence="2" id="KW-1185">Reference proteome</keyword>
<dbReference type="EMBL" id="FMYV01000004">
    <property type="protein sequence ID" value="SDC46468.1"/>
    <property type="molecule type" value="Genomic_DNA"/>
</dbReference>
<accession>A0A1G6LT46</accession>
<protein>
    <submittedName>
        <fullName evidence="1">Uncharacterized protein</fullName>
    </submittedName>
</protein>
<proteinExistence type="predicted"/>
<evidence type="ECO:0000313" key="2">
    <source>
        <dbReference type="Proteomes" id="UP000199322"/>
    </source>
</evidence>